<keyword evidence="1" id="KW-0472">Membrane</keyword>
<dbReference type="EMBL" id="JYDW01000014">
    <property type="protein sequence ID" value="KRZ61859.1"/>
    <property type="molecule type" value="Genomic_DNA"/>
</dbReference>
<evidence type="ECO:0000256" key="1">
    <source>
        <dbReference type="SAM" id="Phobius"/>
    </source>
</evidence>
<feature type="transmembrane region" description="Helical" evidence="1">
    <location>
        <begin position="6"/>
        <end position="27"/>
    </location>
</feature>
<proteinExistence type="predicted"/>
<keyword evidence="1" id="KW-0812">Transmembrane</keyword>
<sequence>MKKYILFHFFLDFVQFSFIVSFNFVLFGKLFHTFCIVGKVNLLIEPESIPHYSSHFLSFAVHMERLFSFQILMKTKANENLDVQYDKEHGQCTKLNFKHLCRTKNSYFSRTPWNLPTPPDETCVNRMICNPVFCVLIIGKTNYCSSTAVGHFTSVFLNLCQRTPPLIKVRHVRKATFCFMVASSQASFHRWRLCKCRCSRVGRKASLLSVSRHTTHCGTSTPFFSIATKPYLMYSASYLRFFSAIVRIVFHANVQYNFIDDVNTHRR</sequence>
<keyword evidence="1" id="KW-1133">Transmembrane helix</keyword>
<evidence type="ECO:0000313" key="3">
    <source>
        <dbReference type="Proteomes" id="UP000054721"/>
    </source>
</evidence>
<name>A0A0V1LQU8_9BILA</name>
<gene>
    <name evidence="2" type="ORF">T02_4127</name>
</gene>
<protein>
    <submittedName>
        <fullName evidence="2">Uncharacterized protein</fullName>
    </submittedName>
</protein>
<evidence type="ECO:0000313" key="2">
    <source>
        <dbReference type="EMBL" id="KRZ61859.1"/>
    </source>
</evidence>
<reference evidence="2 3" key="1">
    <citation type="submission" date="2015-05" db="EMBL/GenBank/DDBJ databases">
        <title>Evolution of Trichinella species and genotypes.</title>
        <authorList>
            <person name="Korhonen P.K."/>
            <person name="Edoardo P."/>
            <person name="Giuseppe L.R."/>
            <person name="Gasser R.B."/>
        </authorList>
    </citation>
    <scope>NUCLEOTIDE SEQUENCE [LARGE SCALE GENOMIC DNA]</scope>
    <source>
        <strain evidence="2">ISS10</strain>
    </source>
</reference>
<comment type="caution">
    <text evidence="2">The sequence shown here is derived from an EMBL/GenBank/DDBJ whole genome shotgun (WGS) entry which is preliminary data.</text>
</comment>
<dbReference type="OrthoDB" id="5939853at2759"/>
<organism evidence="2 3">
    <name type="scientific">Trichinella nativa</name>
    <dbReference type="NCBI Taxonomy" id="6335"/>
    <lineage>
        <taxon>Eukaryota</taxon>
        <taxon>Metazoa</taxon>
        <taxon>Ecdysozoa</taxon>
        <taxon>Nematoda</taxon>
        <taxon>Enoplea</taxon>
        <taxon>Dorylaimia</taxon>
        <taxon>Trichinellida</taxon>
        <taxon>Trichinellidae</taxon>
        <taxon>Trichinella</taxon>
    </lineage>
</organism>
<accession>A0A0V1LQU8</accession>
<dbReference type="Proteomes" id="UP000054721">
    <property type="component" value="Unassembled WGS sequence"/>
</dbReference>
<dbReference type="AlphaFoldDB" id="A0A0V1LQU8"/>
<keyword evidence="3" id="KW-1185">Reference proteome</keyword>